<dbReference type="PROSITE" id="PS50181">
    <property type="entry name" value="FBOX"/>
    <property type="match status" value="1"/>
</dbReference>
<dbReference type="Pfam" id="PF00646">
    <property type="entry name" value="F-box"/>
    <property type="match status" value="1"/>
</dbReference>
<dbReference type="InterPro" id="IPR017451">
    <property type="entry name" value="F-box-assoc_interact_dom"/>
</dbReference>
<keyword evidence="3" id="KW-1185">Reference proteome</keyword>
<comment type="caution">
    <text evidence="2">The sequence shown here is derived from an EMBL/GenBank/DDBJ whole genome shotgun (WGS) entry which is preliminary data.</text>
</comment>
<dbReference type="InterPro" id="IPR006527">
    <property type="entry name" value="F-box-assoc_dom_typ1"/>
</dbReference>
<dbReference type="Proteomes" id="UP001206925">
    <property type="component" value="Unassembled WGS sequence"/>
</dbReference>
<evidence type="ECO:0000313" key="2">
    <source>
        <dbReference type="EMBL" id="KAI7752864.1"/>
    </source>
</evidence>
<proteinExistence type="predicted"/>
<organism evidence="2 3">
    <name type="scientific">Ambrosia artemisiifolia</name>
    <name type="common">Common ragweed</name>
    <dbReference type="NCBI Taxonomy" id="4212"/>
    <lineage>
        <taxon>Eukaryota</taxon>
        <taxon>Viridiplantae</taxon>
        <taxon>Streptophyta</taxon>
        <taxon>Embryophyta</taxon>
        <taxon>Tracheophyta</taxon>
        <taxon>Spermatophyta</taxon>
        <taxon>Magnoliopsida</taxon>
        <taxon>eudicotyledons</taxon>
        <taxon>Gunneridae</taxon>
        <taxon>Pentapetalae</taxon>
        <taxon>asterids</taxon>
        <taxon>campanulids</taxon>
        <taxon>Asterales</taxon>
        <taxon>Asteraceae</taxon>
        <taxon>Asteroideae</taxon>
        <taxon>Heliantheae alliance</taxon>
        <taxon>Heliantheae</taxon>
        <taxon>Ambrosia</taxon>
    </lineage>
</organism>
<dbReference type="EMBL" id="JAMZMK010005591">
    <property type="protein sequence ID" value="KAI7752864.1"/>
    <property type="molecule type" value="Genomic_DNA"/>
</dbReference>
<accession>A0AAD5D3P4</accession>
<dbReference type="InterPro" id="IPR036047">
    <property type="entry name" value="F-box-like_dom_sf"/>
</dbReference>
<dbReference type="InterPro" id="IPR050796">
    <property type="entry name" value="SCF_F-box_component"/>
</dbReference>
<gene>
    <name evidence="2" type="ORF">M8C21_016538</name>
</gene>
<evidence type="ECO:0000313" key="3">
    <source>
        <dbReference type="Proteomes" id="UP001206925"/>
    </source>
</evidence>
<dbReference type="Pfam" id="PF07734">
    <property type="entry name" value="FBA_1"/>
    <property type="match status" value="1"/>
</dbReference>
<sequence length="385" mass="44244">MSDYLPDELVFNILSRLPSESLLRCRSVCRSWRSLISSNNFKLAHLKTFNLSNPRNFIRSFDLLSDKEVYSVHFNDEALTMVPDTLVESPFRYCNYCTKNYLRVMGCVNGVMCLFHGNCESDEDKIILWNPSIRRHLIITAAMFHLSHVQYLCLIYGFGYDKTSDDFKVVRLAYKCRSAPQVEVHSVKNGISRVVRPHHDMPSYPMFLDSWSQLFFNGCVHWVACDYAIGGSDASIMTFDVSTELFGKIELPKYLVKKHASFLKLSVVSGCLTVTYSRRPSFAFPGPSGYIISSMIEYKNTASWTLIYDAQFSYDLGRVLHLRDDRGILMGSVCGELKFYEYNVGYFFNLYSRFVVEDSIYIGEYKESLALLDEGNAKSDIEQDK</sequence>
<dbReference type="AlphaFoldDB" id="A0AAD5D3P4"/>
<reference evidence="2" key="1">
    <citation type="submission" date="2022-06" db="EMBL/GenBank/DDBJ databases">
        <title>Uncovering the hologenomic basis of an extraordinary plant invasion.</title>
        <authorList>
            <person name="Bieker V.C."/>
            <person name="Martin M.D."/>
            <person name="Gilbert T."/>
            <person name="Hodgins K."/>
            <person name="Battlay P."/>
            <person name="Petersen B."/>
            <person name="Wilson J."/>
        </authorList>
    </citation>
    <scope>NUCLEOTIDE SEQUENCE</scope>
    <source>
        <strain evidence="2">AA19_3_7</strain>
        <tissue evidence="2">Leaf</tissue>
    </source>
</reference>
<evidence type="ECO:0000259" key="1">
    <source>
        <dbReference type="PROSITE" id="PS50181"/>
    </source>
</evidence>
<dbReference type="CDD" id="cd22157">
    <property type="entry name" value="F-box_AtFBW1-like"/>
    <property type="match status" value="1"/>
</dbReference>
<dbReference type="PANTHER" id="PTHR31672:SF13">
    <property type="entry name" value="F-BOX PROTEIN CPR30-LIKE"/>
    <property type="match status" value="1"/>
</dbReference>
<protein>
    <recommendedName>
        <fullName evidence="1">F-box domain-containing protein</fullName>
    </recommendedName>
</protein>
<dbReference type="NCBIfam" id="TIGR01640">
    <property type="entry name" value="F_box_assoc_1"/>
    <property type="match status" value="1"/>
</dbReference>
<dbReference type="Gene3D" id="1.20.1280.50">
    <property type="match status" value="1"/>
</dbReference>
<dbReference type="InterPro" id="IPR001810">
    <property type="entry name" value="F-box_dom"/>
</dbReference>
<dbReference type="SMART" id="SM00256">
    <property type="entry name" value="FBOX"/>
    <property type="match status" value="1"/>
</dbReference>
<dbReference type="SUPFAM" id="SSF81383">
    <property type="entry name" value="F-box domain"/>
    <property type="match status" value="1"/>
</dbReference>
<dbReference type="PANTHER" id="PTHR31672">
    <property type="entry name" value="BNACNNG10540D PROTEIN"/>
    <property type="match status" value="1"/>
</dbReference>
<name>A0AAD5D3P4_AMBAR</name>
<feature type="domain" description="F-box" evidence="1">
    <location>
        <begin position="1"/>
        <end position="46"/>
    </location>
</feature>